<dbReference type="OrthoDB" id="265717at2759"/>
<evidence type="ECO:0000259" key="1">
    <source>
        <dbReference type="PROSITE" id="PS50280"/>
    </source>
</evidence>
<name>A0A4U0UGT9_9PEZI</name>
<dbReference type="PROSITE" id="PS50280">
    <property type="entry name" value="SET"/>
    <property type="match status" value="1"/>
</dbReference>
<reference evidence="2 3" key="1">
    <citation type="submission" date="2017-03" db="EMBL/GenBank/DDBJ databases">
        <title>Genomes of endolithic fungi from Antarctica.</title>
        <authorList>
            <person name="Coleine C."/>
            <person name="Masonjones S."/>
            <person name="Stajich J.E."/>
        </authorList>
    </citation>
    <scope>NUCLEOTIDE SEQUENCE [LARGE SCALE GENOMIC DNA]</scope>
    <source>
        <strain evidence="2 3">CCFEE 5311</strain>
    </source>
</reference>
<dbReference type="STRING" id="329885.A0A4U0UGT9"/>
<dbReference type="PANTHER" id="PTHR47332">
    <property type="entry name" value="SET DOMAIN-CONTAINING PROTEIN 5"/>
    <property type="match status" value="1"/>
</dbReference>
<dbReference type="SUPFAM" id="SSF82199">
    <property type="entry name" value="SET domain"/>
    <property type="match status" value="1"/>
</dbReference>
<dbReference type="Proteomes" id="UP000310066">
    <property type="component" value="Unassembled WGS sequence"/>
</dbReference>
<dbReference type="InterPro" id="IPR053185">
    <property type="entry name" value="SET_domain_protein"/>
</dbReference>
<dbReference type="InterPro" id="IPR001214">
    <property type="entry name" value="SET_dom"/>
</dbReference>
<protein>
    <recommendedName>
        <fullName evidence="1">SET domain-containing protein</fullName>
    </recommendedName>
</protein>
<dbReference type="PANTHER" id="PTHR47332:SF4">
    <property type="entry name" value="SET DOMAIN-CONTAINING PROTEIN 5"/>
    <property type="match status" value="1"/>
</dbReference>
<dbReference type="CDD" id="cd20071">
    <property type="entry name" value="SET_SMYD"/>
    <property type="match status" value="1"/>
</dbReference>
<dbReference type="AlphaFoldDB" id="A0A4U0UGT9"/>
<accession>A0A4U0UGT9</accession>
<organism evidence="2 3">
    <name type="scientific">Friedmanniomyces endolithicus</name>
    <dbReference type="NCBI Taxonomy" id="329885"/>
    <lineage>
        <taxon>Eukaryota</taxon>
        <taxon>Fungi</taxon>
        <taxon>Dikarya</taxon>
        <taxon>Ascomycota</taxon>
        <taxon>Pezizomycotina</taxon>
        <taxon>Dothideomycetes</taxon>
        <taxon>Dothideomycetidae</taxon>
        <taxon>Mycosphaerellales</taxon>
        <taxon>Teratosphaeriaceae</taxon>
        <taxon>Friedmanniomyces</taxon>
    </lineage>
</organism>
<evidence type="ECO:0000313" key="2">
    <source>
        <dbReference type="EMBL" id="TKA34788.1"/>
    </source>
</evidence>
<proteinExistence type="predicted"/>
<dbReference type="Pfam" id="PF00856">
    <property type="entry name" value="SET"/>
    <property type="match status" value="1"/>
</dbReference>
<dbReference type="EMBL" id="NAJP01000076">
    <property type="protein sequence ID" value="TKA34788.1"/>
    <property type="molecule type" value="Genomic_DNA"/>
</dbReference>
<dbReference type="InterPro" id="IPR046341">
    <property type="entry name" value="SET_dom_sf"/>
</dbReference>
<evidence type="ECO:0000313" key="3">
    <source>
        <dbReference type="Proteomes" id="UP000310066"/>
    </source>
</evidence>
<gene>
    <name evidence="2" type="ORF">B0A54_14001</name>
</gene>
<comment type="caution">
    <text evidence="2">The sequence shown here is derived from an EMBL/GenBank/DDBJ whole genome shotgun (WGS) entry which is preliminary data.</text>
</comment>
<sequence length="327" mass="36973">MFRRAASQLHGIGLKAKQDISRGTLILSGQPPAPDSATAHSLRPINFGALWQKCGDLGWLNHSCTPNVEISETPDPKTFNVHAIQNIAEGEELTIAYTSPYQTWRERNEALRFACKCSACNVEPEKLYNSDVQRRLTAFYINILRAFRARHFSHLAHDEVMGPTTDRVRSLERDPGLDNAQNAAQRMLYEPLRCKVNDSIRALAHDTLAVIHFARFRFHLESPSMSPSNDLATAIYHRSAQSNCLEDCLGYSHPRCAKYRAYMRGPGCPDYQGVQFSLFCPDPAIDACNEYGAERLLRRHSNRPRSWPGCWLGGTGITGHWSEWSRR</sequence>
<dbReference type="Gene3D" id="2.170.270.10">
    <property type="entry name" value="SET domain"/>
    <property type="match status" value="1"/>
</dbReference>
<feature type="domain" description="SET" evidence="1">
    <location>
        <begin position="1"/>
        <end position="98"/>
    </location>
</feature>